<sequence length="84" mass="9434">MISVDEKIEEEALMQMLQQIVETPEGALDNPSQSHLVMPAFSVWLQGDRIDMVWNEAAMGTCCKPEALPHHTSQDRMQPVLISV</sequence>
<name>A0A2N6N8M5_BEABA</name>
<dbReference type="AlphaFoldDB" id="A0A2N6N8M5"/>
<protein>
    <submittedName>
        <fullName evidence="1">Uncharacterized protein</fullName>
    </submittedName>
</protein>
<accession>A0A2N6N8M5</accession>
<evidence type="ECO:0000313" key="1">
    <source>
        <dbReference type="EMBL" id="PMB63622.1"/>
    </source>
</evidence>
<evidence type="ECO:0000313" key="2">
    <source>
        <dbReference type="Proteomes" id="UP000235728"/>
    </source>
</evidence>
<reference evidence="1 2" key="1">
    <citation type="journal article" date="2016" name="Appl. Microbiol. Biotechnol.">
        <title>Characterization of T-DNA insertion mutants with decreased virulence in the entomopathogenic fungus Beauveria bassiana JEF-007.</title>
        <authorList>
            <person name="Kim S."/>
            <person name="Lee S.J."/>
            <person name="Nai Y.S."/>
            <person name="Yu J.S."/>
            <person name="Lee M.R."/>
            <person name="Yang Y.T."/>
            <person name="Kim J.S."/>
        </authorList>
    </citation>
    <scope>NUCLEOTIDE SEQUENCE [LARGE SCALE GENOMIC DNA]</scope>
    <source>
        <strain evidence="1 2">JEF-007</strain>
    </source>
</reference>
<dbReference type="EMBL" id="MRVG01000018">
    <property type="protein sequence ID" value="PMB63622.1"/>
    <property type="molecule type" value="Genomic_DNA"/>
</dbReference>
<proteinExistence type="predicted"/>
<organism evidence="1 2">
    <name type="scientific">Beauveria bassiana</name>
    <name type="common">White muscardine disease fungus</name>
    <name type="synonym">Tritirachium shiotae</name>
    <dbReference type="NCBI Taxonomy" id="176275"/>
    <lineage>
        <taxon>Eukaryota</taxon>
        <taxon>Fungi</taxon>
        <taxon>Dikarya</taxon>
        <taxon>Ascomycota</taxon>
        <taxon>Pezizomycotina</taxon>
        <taxon>Sordariomycetes</taxon>
        <taxon>Hypocreomycetidae</taxon>
        <taxon>Hypocreales</taxon>
        <taxon>Cordycipitaceae</taxon>
        <taxon>Beauveria</taxon>
    </lineage>
</organism>
<comment type="caution">
    <text evidence="1">The sequence shown here is derived from an EMBL/GenBank/DDBJ whole genome shotgun (WGS) entry which is preliminary data.</text>
</comment>
<dbReference type="Proteomes" id="UP000235728">
    <property type="component" value="Unassembled WGS sequence"/>
</dbReference>
<gene>
    <name evidence="1" type="ORF">BM221_010521</name>
</gene>